<dbReference type="PROSITE" id="PS51257">
    <property type="entry name" value="PROKAR_LIPOPROTEIN"/>
    <property type="match status" value="1"/>
</dbReference>
<dbReference type="Proteomes" id="UP000003793">
    <property type="component" value="Unassembled WGS sequence"/>
</dbReference>
<dbReference type="AlphaFoldDB" id="C0BC60"/>
<proteinExistence type="predicted"/>
<evidence type="ECO:0000313" key="1">
    <source>
        <dbReference type="EMBL" id="EEG88661.1"/>
    </source>
</evidence>
<protein>
    <submittedName>
        <fullName evidence="1">Uncharacterized protein</fullName>
    </submittedName>
</protein>
<reference evidence="1 2" key="2">
    <citation type="submission" date="2009-03" db="EMBL/GenBank/DDBJ databases">
        <title>Draft genome sequence of Coprococcus comes (ATCC 27758).</title>
        <authorList>
            <person name="Sudarsanam P."/>
            <person name="Ley R."/>
            <person name="Guruge J."/>
            <person name="Turnbaugh P.J."/>
            <person name="Mahowald M."/>
            <person name="Liep D."/>
            <person name="Gordon J."/>
        </authorList>
    </citation>
    <scope>NUCLEOTIDE SEQUENCE [LARGE SCALE GENOMIC DNA]</scope>
    <source>
        <strain evidence="1 2">ATCC 27758</strain>
    </source>
</reference>
<dbReference type="HOGENOM" id="CLU_3250048_0_0_9"/>
<accession>C0BC60</accession>
<gene>
    <name evidence="1" type="ORF">COPCOM_02751</name>
</gene>
<comment type="caution">
    <text evidence="1">The sequence shown here is derived from an EMBL/GenBank/DDBJ whole genome shotgun (WGS) entry which is preliminary data.</text>
</comment>
<reference evidence="1 2" key="1">
    <citation type="submission" date="2009-02" db="EMBL/GenBank/DDBJ databases">
        <authorList>
            <person name="Fulton L."/>
            <person name="Clifton S."/>
            <person name="Fulton B."/>
            <person name="Xu J."/>
            <person name="Minx P."/>
            <person name="Pepin K.H."/>
            <person name="Johnson M."/>
            <person name="Bhonagiri V."/>
            <person name="Nash W.E."/>
            <person name="Mardis E.R."/>
            <person name="Wilson R.K."/>
        </authorList>
    </citation>
    <scope>NUCLEOTIDE SEQUENCE [LARGE SCALE GENOMIC DNA]</scope>
    <source>
        <strain evidence="1 2">ATCC 27758</strain>
    </source>
</reference>
<organism evidence="1 2">
    <name type="scientific">Coprococcus comes ATCC 27758</name>
    <dbReference type="NCBI Taxonomy" id="470146"/>
    <lineage>
        <taxon>Bacteria</taxon>
        <taxon>Bacillati</taxon>
        <taxon>Bacillota</taxon>
        <taxon>Clostridia</taxon>
        <taxon>Lachnospirales</taxon>
        <taxon>Lachnospiraceae</taxon>
        <taxon>Coprococcus</taxon>
    </lineage>
</organism>
<dbReference type="EMBL" id="ABVR01000042">
    <property type="protein sequence ID" value="EEG88661.1"/>
    <property type="molecule type" value="Genomic_DNA"/>
</dbReference>
<sequence length="42" mass="4273">MRCISRAKSAALVCVASISLFTGGCIGGKGATPVTAYELKKL</sequence>
<name>C0BC60_9FIRM</name>
<evidence type="ECO:0000313" key="2">
    <source>
        <dbReference type="Proteomes" id="UP000003793"/>
    </source>
</evidence>